<dbReference type="Pfam" id="PF00563">
    <property type="entry name" value="EAL"/>
    <property type="match status" value="1"/>
</dbReference>
<dbReference type="SUPFAM" id="SSF55073">
    <property type="entry name" value="Nucleotide cyclase"/>
    <property type="match status" value="1"/>
</dbReference>
<dbReference type="InterPro" id="IPR029787">
    <property type="entry name" value="Nucleotide_cyclase"/>
</dbReference>
<dbReference type="SMART" id="SM00267">
    <property type="entry name" value="GGDEF"/>
    <property type="match status" value="1"/>
</dbReference>
<dbReference type="OrthoDB" id="9814202at2"/>
<sequence length="921" mass="101051">MIPRERAFSDAHEKTGADRATEDAPEGWRGTQSDILDAEFRSLESCLPNLSSEALAALHRLRVLCGEQAAALDELAVQGEALNEEIQDLGDLIWALPIPILKLDHKAQVQGWNRAARALFPVKESESRAAVLARVLSRTQMAELLGRIQGMPAIVRPEEGGPDDGPAPQILILAAENGAMLRLRVHLVPESPGTGLLSRLWWMMLTPEATPDPRVPDLVRFLLDSNSDEISVTDASGRVFVANRAFAQKRRRSLSEIEGRHRDQFMSALDALHNEQLDAQVRATRASVSVDQRLDVAVDTTRGLPAAERWARVRTEKRPLFNDMGEMVGVVTQSRDITEDLRVREAERLADKVFEQSSDAIALTDPDLRILRVNPAFELIAGFVFAQLRGHSLESMIALESGGGPPDPDMEPGQSPVRALLQTHGNWSGEVMVRRSDGLTVACWTRIGRLRDSAGRELGFVAMFSDLTLLRQAQADNERLAYYDQLTGLPNRRFVIERISERIGLSKRSGERFTLLFVDLDQFKSVNDSLGHETGDLLLMSVANRLRLEFAGQDFAARIGGDEFIILLGDADAEAAETRALALLEQLAHPIDLPGLRQYRPAATIGIACYGSHGDTRDALLRNADLAMYSAKMSKRPVMVYEPRMGKEASRELDLRNALVGAAERDELVLHFQPLFDLRDRSINGCEALLRWNRPGHELILPGVFLPIAARAGLMPELDRWVLDKAVGVLARWRAAGLLRDDWVLSVNQNARSLAVPEWCAALETSLARAGRLAGLEGGTTAAGAPWPQGLQIELTEDILADGATGSIATLHRMRAMGVALGIDDFGTGYSSLAYLSRLPATMLKIDASFVRDIDRGGNARMIVEAIVGLAKKFGFTTLAEGIETDAEAAALAEMGCDSGQGFVLSPPVGQEEFETRFLRR</sequence>
<protein>
    <submittedName>
        <fullName evidence="5">PAS domain S-box-containing protein/diguanylate cyclase (GGDEF) domain-containing protein</fullName>
    </submittedName>
</protein>
<dbReference type="InterPro" id="IPR000700">
    <property type="entry name" value="PAS-assoc_C"/>
</dbReference>
<feature type="domain" description="EAL" evidence="3">
    <location>
        <begin position="652"/>
        <end position="921"/>
    </location>
</feature>
<dbReference type="PANTHER" id="PTHR44757">
    <property type="entry name" value="DIGUANYLATE CYCLASE DGCP"/>
    <property type="match status" value="1"/>
</dbReference>
<dbReference type="NCBIfam" id="TIGR00229">
    <property type="entry name" value="sensory_box"/>
    <property type="match status" value="1"/>
</dbReference>
<proteinExistence type="predicted"/>
<feature type="domain" description="PAC" evidence="2">
    <location>
        <begin position="427"/>
        <end position="479"/>
    </location>
</feature>
<evidence type="ECO:0000259" key="2">
    <source>
        <dbReference type="PROSITE" id="PS50113"/>
    </source>
</evidence>
<dbReference type="Proteomes" id="UP000186098">
    <property type="component" value="Unassembled WGS sequence"/>
</dbReference>
<dbReference type="EMBL" id="FTOM01000006">
    <property type="protein sequence ID" value="SIS82179.1"/>
    <property type="molecule type" value="Genomic_DNA"/>
</dbReference>
<dbReference type="Gene3D" id="3.30.70.270">
    <property type="match status" value="1"/>
</dbReference>
<feature type="compositionally biased region" description="Basic and acidic residues" evidence="1">
    <location>
        <begin position="1"/>
        <end position="22"/>
    </location>
</feature>
<organism evidence="5 6">
    <name type="scientific">Phaeovulum vinaykumarii</name>
    <dbReference type="NCBI Taxonomy" id="407234"/>
    <lineage>
        <taxon>Bacteria</taxon>
        <taxon>Pseudomonadati</taxon>
        <taxon>Pseudomonadota</taxon>
        <taxon>Alphaproteobacteria</taxon>
        <taxon>Rhodobacterales</taxon>
        <taxon>Paracoccaceae</taxon>
        <taxon>Phaeovulum</taxon>
    </lineage>
</organism>
<dbReference type="InterPro" id="IPR043128">
    <property type="entry name" value="Rev_trsase/Diguanyl_cyclase"/>
</dbReference>
<dbReference type="CDD" id="cd00130">
    <property type="entry name" value="PAS"/>
    <property type="match status" value="2"/>
</dbReference>
<dbReference type="InterPro" id="IPR000160">
    <property type="entry name" value="GGDEF_dom"/>
</dbReference>
<dbReference type="Gene3D" id="3.30.450.20">
    <property type="entry name" value="PAS domain"/>
    <property type="match status" value="2"/>
</dbReference>
<name>A0A1N7M862_9RHOB</name>
<dbReference type="NCBIfam" id="TIGR00254">
    <property type="entry name" value="GGDEF"/>
    <property type="match status" value="1"/>
</dbReference>
<feature type="region of interest" description="Disordered" evidence="1">
    <location>
        <begin position="1"/>
        <end position="29"/>
    </location>
</feature>
<dbReference type="CDD" id="cd01948">
    <property type="entry name" value="EAL"/>
    <property type="match status" value="1"/>
</dbReference>
<keyword evidence="6" id="KW-1185">Reference proteome</keyword>
<dbReference type="STRING" id="407234.SAMN05421795_10635"/>
<accession>A0A1N7M862</accession>
<dbReference type="PROSITE" id="PS50113">
    <property type="entry name" value="PAC"/>
    <property type="match status" value="1"/>
</dbReference>
<dbReference type="SMART" id="SM00052">
    <property type="entry name" value="EAL"/>
    <property type="match status" value="1"/>
</dbReference>
<dbReference type="SUPFAM" id="SSF55785">
    <property type="entry name" value="PYP-like sensor domain (PAS domain)"/>
    <property type="match status" value="2"/>
</dbReference>
<dbReference type="PROSITE" id="PS50883">
    <property type="entry name" value="EAL"/>
    <property type="match status" value="1"/>
</dbReference>
<dbReference type="InterPro" id="IPR035965">
    <property type="entry name" value="PAS-like_dom_sf"/>
</dbReference>
<dbReference type="Gene3D" id="3.20.20.450">
    <property type="entry name" value="EAL domain"/>
    <property type="match status" value="1"/>
</dbReference>
<gene>
    <name evidence="5" type="ORF">SAMN05421795_10635</name>
</gene>
<reference evidence="6" key="1">
    <citation type="submission" date="2017-01" db="EMBL/GenBank/DDBJ databases">
        <authorList>
            <person name="Varghese N."/>
            <person name="Submissions S."/>
        </authorList>
    </citation>
    <scope>NUCLEOTIDE SEQUENCE [LARGE SCALE GENOMIC DNA]</scope>
    <source>
        <strain evidence="6">DSM 18714</strain>
    </source>
</reference>
<evidence type="ECO:0000259" key="4">
    <source>
        <dbReference type="PROSITE" id="PS50887"/>
    </source>
</evidence>
<dbReference type="AlphaFoldDB" id="A0A1N7M862"/>
<evidence type="ECO:0000313" key="5">
    <source>
        <dbReference type="EMBL" id="SIS82179.1"/>
    </source>
</evidence>
<dbReference type="PANTHER" id="PTHR44757:SF2">
    <property type="entry name" value="BIOFILM ARCHITECTURE MAINTENANCE PROTEIN MBAA"/>
    <property type="match status" value="1"/>
</dbReference>
<evidence type="ECO:0000313" key="6">
    <source>
        <dbReference type="Proteomes" id="UP000186098"/>
    </source>
</evidence>
<evidence type="ECO:0000256" key="1">
    <source>
        <dbReference type="SAM" id="MobiDB-lite"/>
    </source>
</evidence>
<feature type="domain" description="GGDEF" evidence="4">
    <location>
        <begin position="511"/>
        <end position="643"/>
    </location>
</feature>
<dbReference type="InterPro" id="IPR013656">
    <property type="entry name" value="PAS_4"/>
</dbReference>
<evidence type="ECO:0000259" key="3">
    <source>
        <dbReference type="PROSITE" id="PS50883"/>
    </source>
</evidence>
<dbReference type="InterPro" id="IPR001633">
    <property type="entry name" value="EAL_dom"/>
</dbReference>
<dbReference type="InterPro" id="IPR035919">
    <property type="entry name" value="EAL_sf"/>
</dbReference>
<dbReference type="SMART" id="SM00091">
    <property type="entry name" value="PAS"/>
    <property type="match status" value="3"/>
</dbReference>
<dbReference type="SUPFAM" id="SSF141868">
    <property type="entry name" value="EAL domain-like"/>
    <property type="match status" value="1"/>
</dbReference>
<dbReference type="RefSeq" id="WP_076366381.1">
    <property type="nucleotide sequence ID" value="NZ_FTOM01000006.1"/>
</dbReference>
<dbReference type="PROSITE" id="PS50887">
    <property type="entry name" value="GGDEF"/>
    <property type="match status" value="1"/>
</dbReference>
<dbReference type="InterPro" id="IPR052155">
    <property type="entry name" value="Biofilm_reg_signaling"/>
</dbReference>
<dbReference type="CDD" id="cd01949">
    <property type="entry name" value="GGDEF"/>
    <property type="match status" value="1"/>
</dbReference>
<dbReference type="InterPro" id="IPR000014">
    <property type="entry name" value="PAS"/>
</dbReference>
<dbReference type="Pfam" id="PF00990">
    <property type="entry name" value="GGDEF"/>
    <property type="match status" value="1"/>
</dbReference>
<dbReference type="Pfam" id="PF08448">
    <property type="entry name" value="PAS_4"/>
    <property type="match status" value="2"/>
</dbReference>